<dbReference type="CDD" id="cd06171">
    <property type="entry name" value="Sigma70_r4"/>
    <property type="match status" value="1"/>
</dbReference>
<name>A0A660LER5_9ACTN</name>
<evidence type="ECO:0000256" key="6">
    <source>
        <dbReference type="RuleBase" id="RU000716"/>
    </source>
</evidence>
<evidence type="ECO:0000256" key="1">
    <source>
        <dbReference type="ARBA" id="ARBA00010641"/>
    </source>
</evidence>
<feature type="compositionally biased region" description="Low complexity" evidence="7">
    <location>
        <begin position="341"/>
        <end position="372"/>
    </location>
</feature>
<dbReference type="PROSITE" id="PS01063">
    <property type="entry name" value="SIGMA70_ECF"/>
    <property type="match status" value="1"/>
</dbReference>
<evidence type="ECO:0000259" key="8">
    <source>
        <dbReference type="Pfam" id="PF04542"/>
    </source>
</evidence>
<dbReference type="InterPro" id="IPR014284">
    <property type="entry name" value="RNA_pol_sigma-70_dom"/>
</dbReference>
<feature type="domain" description="RNA polymerase sigma factor 70 region 4 type 2" evidence="9">
    <location>
        <begin position="151"/>
        <end position="195"/>
    </location>
</feature>
<dbReference type="InterPro" id="IPR007627">
    <property type="entry name" value="RNA_pol_sigma70_r2"/>
</dbReference>
<accession>A0A660LER5</accession>
<evidence type="ECO:0000256" key="4">
    <source>
        <dbReference type="ARBA" id="ARBA00023125"/>
    </source>
</evidence>
<dbReference type="InterPro" id="IPR039425">
    <property type="entry name" value="RNA_pol_sigma-70-like"/>
</dbReference>
<evidence type="ECO:0000256" key="5">
    <source>
        <dbReference type="ARBA" id="ARBA00023163"/>
    </source>
</evidence>
<dbReference type="GO" id="GO:0003677">
    <property type="term" value="F:DNA binding"/>
    <property type="evidence" value="ECO:0007669"/>
    <property type="project" value="UniProtKB-KW"/>
</dbReference>
<evidence type="ECO:0000259" key="9">
    <source>
        <dbReference type="Pfam" id="PF08281"/>
    </source>
</evidence>
<dbReference type="InterPro" id="IPR013325">
    <property type="entry name" value="RNA_pol_sigma_r2"/>
</dbReference>
<dbReference type="InterPro" id="IPR013249">
    <property type="entry name" value="RNA_pol_sigma70_r4_t2"/>
</dbReference>
<dbReference type="RefSeq" id="WP_121251820.1">
    <property type="nucleotide sequence ID" value="NZ_RBIL01000001.1"/>
</dbReference>
<keyword evidence="5 6" id="KW-0804">Transcription</keyword>
<feature type="domain" description="RNA polymerase sigma-70 region 2" evidence="8">
    <location>
        <begin position="38"/>
        <end position="105"/>
    </location>
</feature>
<dbReference type="InterPro" id="IPR036388">
    <property type="entry name" value="WH-like_DNA-bd_sf"/>
</dbReference>
<dbReference type="GO" id="GO:0016987">
    <property type="term" value="F:sigma factor activity"/>
    <property type="evidence" value="ECO:0007669"/>
    <property type="project" value="UniProtKB-KW"/>
</dbReference>
<feature type="compositionally biased region" description="Gly residues" evidence="7">
    <location>
        <begin position="415"/>
        <end position="428"/>
    </location>
</feature>
<comment type="similarity">
    <text evidence="1 6">Belongs to the sigma-70 factor family. ECF subfamily.</text>
</comment>
<keyword evidence="4 6" id="KW-0238">DNA-binding</keyword>
<dbReference type="SUPFAM" id="SSF88659">
    <property type="entry name" value="Sigma3 and sigma4 domains of RNA polymerase sigma factors"/>
    <property type="match status" value="1"/>
</dbReference>
<dbReference type="NCBIfam" id="TIGR02937">
    <property type="entry name" value="sigma70-ECF"/>
    <property type="match status" value="1"/>
</dbReference>
<gene>
    <name evidence="10" type="ORF">C8N24_3441</name>
</gene>
<comment type="caution">
    <text evidence="10">The sequence shown here is derived from an EMBL/GenBank/DDBJ whole genome shotgun (WGS) entry which is preliminary data.</text>
</comment>
<dbReference type="GO" id="GO:0006950">
    <property type="term" value="P:response to stress"/>
    <property type="evidence" value="ECO:0007669"/>
    <property type="project" value="UniProtKB-ARBA"/>
</dbReference>
<sequence length="598" mass="62631">MSGAAQVPAIEGAGSPADDDQKLVARVRRGDDRAFELLYERYHRRIYAYVLGMVKDHGRAEDVTQEVFLSALRRMRETEQPLAFKPWLYQIAKNSCIDAFRRSKRAEEVSYDADGGLAPADHSKLVASGASPDAAVAAKQDLDSLCGAFGGLSETHHEILVLRELEGLSYAEIGRRMGMSRPAVESTLFRARRRLSEEYDDIVSGARCLRIQSIIAMAVQSRPGARDTRRLARHLSHCQPCRREALAAGLDRELFGRPSVRERVANRIAGILPFPIFAKFRREADTAAASAPPSGRGAAFMQQLPLLSDHLQSGWGKAAAGAAVLVASVGAGVGVQRVTSAPSESAAVESPARSASAAPARTATATATSTPTERADADAAGGGAAPKARKGGDSGGAKRVTGRDGDVAGAAPRAGKGGSGSGGGGGGTQPPTANAPGTPVVAAGSNPDDTSERKTEKPATSEPTPTARKKPSQQVKEDVTKATEPVREVVKQTTDGVQQTVEKTTDTVQQTTNQVTEGVNDVTQQTTQTVDDTVKTVTGPGPVADTVDKTTDKVDKIVDGTTKTTQKIVGGVLYTIDATTGRVINTVQLVAGAPKPSG</sequence>
<dbReference type="InterPro" id="IPR013324">
    <property type="entry name" value="RNA_pol_sigma_r3/r4-like"/>
</dbReference>
<dbReference type="Gene3D" id="1.10.287.700">
    <property type="entry name" value="Helix hairpin bin"/>
    <property type="match status" value="1"/>
</dbReference>
<feature type="compositionally biased region" description="Low complexity" evidence="7">
    <location>
        <begin position="429"/>
        <end position="439"/>
    </location>
</feature>
<evidence type="ECO:0000313" key="10">
    <source>
        <dbReference type="EMBL" id="RKQ93572.1"/>
    </source>
</evidence>
<dbReference type="Gene3D" id="1.10.10.10">
    <property type="entry name" value="Winged helix-like DNA-binding domain superfamily/Winged helix DNA-binding domain"/>
    <property type="match status" value="1"/>
</dbReference>
<dbReference type="PANTHER" id="PTHR43133:SF8">
    <property type="entry name" value="RNA POLYMERASE SIGMA FACTOR HI_1459-RELATED"/>
    <property type="match status" value="1"/>
</dbReference>
<evidence type="ECO:0000256" key="3">
    <source>
        <dbReference type="ARBA" id="ARBA00023082"/>
    </source>
</evidence>
<proteinExistence type="inferred from homology"/>
<dbReference type="AlphaFoldDB" id="A0A660LER5"/>
<dbReference type="Pfam" id="PF04542">
    <property type="entry name" value="Sigma70_r2"/>
    <property type="match status" value="1"/>
</dbReference>
<evidence type="ECO:0000313" key="11">
    <source>
        <dbReference type="Proteomes" id="UP000278962"/>
    </source>
</evidence>
<keyword evidence="2 6" id="KW-0805">Transcription regulation</keyword>
<dbReference type="InterPro" id="IPR000838">
    <property type="entry name" value="RNA_pol_sigma70_ECF_CS"/>
</dbReference>
<feature type="compositionally biased region" description="Basic and acidic residues" evidence="7">
    <location>
        <begin position="450"/>
        <end position="459"/>
    </location>
</feature>
<dbReference type="SUPFAM" id="SSF88946">
    <property type="entry name" value="Sigma2 domain of RNA polymerase sigma factors"/>
    <property type="match status" value="1"/>
</dbReference>
<reference evidence="10 11" key="1">
    <citation type="submission" date="2018-10" db="EMBL/GenBank/DDBJ databases">
        <title>Genomic Encyclopedia of Archaeal and Bacterial Type Strains, Phase II (KMG-II): from individual species to whole genera.</title>
        <authorList>
            <person name="Goeker M."/>
        </authorList>
    </citation>
    <scope>NUCLEOTIDE SEQUENCE [LARGE SCALE GENOMIC DNA]</scope>
    <source>
        <strain evidence="10 11">DSM 14954</strain>
    </source>
</reference>
<protein>
    <recommendedName>
        <fullName evidence="6">RNA polymerase sigma factor</fullName>
    </recommendedName>
</protein>
<dbReference type="Pfam" id="PF08281">
    <property type="entry name" value="Sigma70_r4_2"/>
    <property type="match status" value="1"/>
</dbReference>
<keyword evidence="11" id="KW-1185">Reference proteome</keyword>
<evidence type="ECO:0000256" key="2">
    <source>
        <dbReference type="ARBA" id="ARBA00023015"/>
    </source>
</evidence>
<dbReference type="Gene3D" id="1.10.1740.10">
    <property type="match status" value="1"/>
</dbReference>
<keyword evidence="3 6" id="KW-0731">Sigma factor</keyword>
<dbReference type="GO" id="GO:0006352">
    <property type="term" value="P:DNA-templated transcription initiation"/>
    <property type="evidence" value="ECO:0007669"/>
    <property type="project" value="InterPro"/>
</dbReference>
<dbReference type="OrthoDB" id="4990598at2"/>
<dbReference type="PANTHER" id="PTHR43133">
    <property type="entry name" value="RNA POLYMERASE ECF-TYPE SIGMA FACTO"/>
    <property type="match status" value="1"/>
</dbReference>
<feature type="region of interest" description="Disordered" evidence="7">
    <location>
        <begin position="341"/>
        <end position="483"/>
    </location>
</feature>
<organism evidence="10 11">
    <name type="scientific">Solirubrobacter pauli</name>
    <dbReference type="NCBI Taxonomy" id="166793"/>
    <lineage>
        <taxon>Bacteria</taxon>
        <taxon>Bacillati</taxon>
        <taxon>Actinomycetota</taxon>
        <taxon>Thermoleophilia</taxon>
        <taxon>Solirubrobacterales</taxon>
        <taxon>Solirubrobacteraceae</taxon>
        <taxon>Solirubrobacter</taxon>
    </lineage>
</organism>
<dbReference type="Proteomes" id="UP000278962">
    <property type="component" value="Unassembled WGS sequence"/>
</dbReference>
<dbReference type="EMBL" id="RBIL01000001">
    <property type="protein sequence ID" value="RKQ93572.1"/>
    <property type="molecule type" value="Genomic_DNA"/>
</dbReference>
<evidence type="ECO:0000256" key="7">
    <source>
        <dbReference type="SAM" id="MobiDB-lite"/>
    </source>
</evidence>